<feature type="compositionally biased region" description="Basic and acidic residues" evidence="1">
    <location>
        <begin position="507"/>
        <end position="521"/>
    </location>
</feature>
<accession>A0A6H5ITC2</accession>
<evidence type="ECO:0000313" key="3">
    <source>
        <dbReference type="Proteomes" id="UP000479190"/>
    </source>
</evidence>
<sequence length="546" mass="63017">MSYDQIIQYGQGDSGIGSIYAGSRYQRGHGGIGCFLAGLFRRVLPVLRTGAKFLGKETLRTGLNIANDVSSQNIPFKESFRSRVKETGDSLKRRAEEKLDTLMAGSGYKMPYSTNDLQLIESRAGVRKRRKLNSRKKKKKTPKKKKKICSTRKTTRIPIRMNSLELLKKLSRIPDHTVGVFPADRIPKVWTRPTAFILNTDDHTKPGMHWSLISHCHDAMNSILFCICESDISKYTKKKSYDKYERCLVEWWNVEEGEEAPLCGSCGRHTDTPGEYFVREKKSGSMDDYVKSFLSDNNLEKLIDRFSEPKDVFLAHDFRKRILNASLEHDKFKQREHVPDAYRLSARRGDESQQQQQQRKRKSEEDERSGEERSERDTKRRHYADDYGTVKSKQRVREKKRVELSEKRAQAFGGYVDWRTTTASRECRTRSAVCICARESPVAECRRNIVSTSRASIDEREVDHRDTAPTHEPASEVRWRPRSGADPQVIEQQTRRTKTGADPPSIDETRSTSEKWRRSDLRRLGPNLAHINEQTAAWHRRAASRT</sequence>
<feature type="compositionally biased region" description="Basic and acidic residues" evidence="1">
    <location>
        <begin position="456"/>
        <end position="479"/>
    </location>
</feature>
<dbReference type="EMBL" id="CADCXV010001041">
    <property type="protein sequence ID" value="CAB0040666.1"/>
    <property type="molecule type" value="Genomic_DNA"/>
</dbReference>
<dbReference type="Proteomes" id="UP000479190">
    <property type="component" value="Unassembled WGS sequence"/>
</dbReference>
<organism evidence="2 3">
    <name type="scientific">Trichogramma brassicae</name>
    <dbReference type="NCBI Taxonomy" id="86971"/>
    <lineage>
        <taxon>Eukaryota</taxon>
        <taxon>Metazoa</taxon>
        <taxon>Ecdysozoa</taxon>
        <taxon>Arthropoda</taxon>
        <taxon>Hexapoda</taxon>
        <taxon>Insecta</taxon>
        <taxon>Pterygota</taxon>
        <taxon>Neoptera</taxon>
        <taxon>Endopterygota</taxon>
        <taxon>Hymenoptera</taxon>
        <taxon>Apocrita</taxon>
        <taxon>Proctotrupomorpha</taxon>
        <taxon>Chalcidoidea</taxon>
        <taxon>Trichogrammatidae</taxon>
        <taxon>Trichogramma</taxon>
    </lineage>
</organism>
<evidence type="ECO:0000313" key="2">
    <source>
        <dbReference type="EMBL" id="CAB0040666.1"/>
    </source>
</evidence>
<gene>
    <name evidence="2" type="ORF">TBRA_LOCUS12362</name>
</gene>
<keyword evidence="3" id="KW-1185">Reference proteome</keyword>
<protein>
    <submittedName>
        <fullName evidence="2">Uncharacterized protein</fullName>
    </submittedName>
</protein>
<reference evidence="2 3" key="1">
    <citation type="submission" date="2020-02" db="EMBL/GenBank/DDBJ databases">
        <authorList>
            <person name="Ferguson B K."/>
        </authorList>
    </citation>
    <scope>NUCLEOTIDE SEQUENCE [LARGE SCALE GENOMIC DNA]</scope>
</reference>
<dbReference type="OrthoDB" id="5979489at2759"/>
<feature type="region of interest" description="Disordered" evidence="1">
    <location>
        <begin position="127"/>
        <end position="148"/>
    </location>
</feature>
<feature type="region of interest" description="Disordered" evidence="1">
    <location>
        <begin position="344"/>
        <end position="402"/>
    </location>
</feature>
<name>A0A6H5ITC2_9HYME</name>
<feature type="region of interest" description="Disordered" evidence="1">
    <location>
        <begin position="456"/>
        <end position="521"/>
    </location>
</feature>
<feature type="compositionally biased region" description="Basic and acidic residues" evidence="1">
    <location>
        <begin position="362"/>
        <end position="378"/>
    </location>
</feature>
<proteinExistence type="predicted"/>
<dbReference type="AlphaFoldDB" id="A0A6H5ITC2"/>
<evidence type="ECO:0000256" key="1">
    <source>
        <dbReference type="SAM" id="MobiDB-lite"/>
    </source>
</evidence>